<keyword evidence="1" id="KW-0812">Transmembrane</keyword>
<accession>A0A2G5T2P8</accession>
<keyword evidence="1" id="KW-0472">Membrane</keyword>
<reference evidence="3" key="1">
    <citation type="submission" date="2017-10" db="EMBL/GenBank/DDBJ databases">
        <title>Rapid genome shrinkage in a self-fertile nematode reveals novel sperm competition proteins.</title>
        <authorList>
            <person name="Yin D."/>
            <person name="Schwarz E.M."/>
            <person name="Thomas C.G."/>
            <person name="Felde R.L."/>
            <person name="Korf I.F."/>
            <person name="Cutter A.D."/>
            <person name="Schartner C.M."/>
            <person name="Ralston E.J."/>
            <person name="Meyer B.J."/>
            <person name="Haag E.S."/>
        </authorList>
    </citation>
    <scope>NUCLEOTIDE SEQUENCE [LARGE SCALE GENOMIC DNA]</scope>
    <source>
        <strain evidence="3">JU1422</strain>
    </source>
</reference>
<gene>
    <name evidence="2" type="primary">Cnig_chr_X.g26305</name>
    <name evidence="2" type="ORF">B9Z55_026305</name>
</gene>
<feature type="transmembrane region" description="Helical" evidence="1">
    <location>
        <begin position="85"/>
        <end position="106"/>
    </location>
</feature>
<evidence type="ECO:0000313" key="3">
    <source>
        <dbReference type="Proteomes" id="UP000230233"/>
    </source>
</evidence>
<evidence type="ECO:0000313" key="2">
    <source>
        <dbReference type="EMBL" id="PIC21492.1"/>
    </source>
</evidence>
<organism evidence="2 3">
    <name type="scientific">Caenorhabditis nigoni</name>
    <dbReference type="NCBI Taxonomy" id="1611254"/>
    <lineage>
        <taxon>Eukaryota</taxon>
        <taxon>Metazoa</taxon>
        <taxon>Ecdysozoa</taxon>
        <taxon>Nematoda</taxon>
        <taxon>Chromadorea</taxon>
        <taxon>Rhabditida</taxon>
        <taxon>Rhabditina</taxon>
        <taxon>Rhabditomorpha</taxon>
        <taxon>Rhabditoidea</taxon>
        <taxon>Rhabditidae</taxon>
        <taxon>Peloderinae</taxon>
        <taxon>Caenorhabditis</taxon>
    </lineage>
</organism>
<proteinExistence type="predicted"/>
<sequence>MSNFATTLPGCHQVTARERPRSSLTSSSFHLNFNINIISRVALFQTTSNMDGQNENPVVVTQPGLAETDNVPIVTSDIREPKKSIFFIFSSLASYCNVCVLLWEWMKEDDLEELDTDDE</sequence>
<dbReference type="Proteomes" id="UP000230233">
    <property type="component" value="Chromosome X"/>
</dbReference>
<dbReference type="AlphaFoldDB" id="A0A2G5T2P8"/>
<name>A0A2G5T2P8_9PELO</name>
<dbReference type="EMBL" id="PDUG01000006">
    <property type="protein sequence ID" value="PIC21492.1"/>
    <property type="molecule type" value="Genomic_DNA"/>
</dbReference>
<keyword evidence="3" id="KW-1185">Reference proteome</keyword>
<evidence type="ECO:0000256" key="1">
    <source>
        <dbReference type="SAM" id="Phobius"/>
    </source>
</evidence>
<comment type="caution">
    <text evidence="2">The sequence shown here is derived from an EMBL/GenBank/DDBJ whole genome shotgun (WGS) entry which is preliminary data.</text>
</comment>
<keyword evidence="1" id="KW-1133">Transmembrane helix</keyword>
<protein>
    <submittedName>
        <fullName evidence="2">Uncharacterized protein</fullName>
    </submittedName>
</protein>